<name>A0A484LF59_9ASTE</name>
<evidence type="ECO:0000313" key="1">
    <source>
        <dbReference type="EMBL" id="VFQ74729.1"/>
    </source>
</evidence>
<dbReference type="Proteomes" id="UP000595140">
    <property type="component" value="Unassembled WGS sequence"/>
</dbReference>
<keyword evidence="2" id="KW-1185">Reference proteome</keyword>
<sequence>MEGYRTLGKVVGGGYFCAQLFSLTFRVACFRLQLFHSAAPPRRSLHYIIRSRLPKLKRLAAKMKRKKKP</sequence>
<gene>
    <name evidence="1" type="ORF">CCAM_LOCUS16505</name>
</gene>
<reference evidence="1 2" key="1">
    <citation type="submission" date="2018-04" db="EMBL/GenBank/DDBJ databases">
        <authorList>
            <person name="Vogel A."/>
        </authorList>
    </citation>
    <scope>NUCLEOTIDE SEQUENCE [LARGE SCALE GENOMIC DNA]</scope>
</reference>
<proteinExistence type="predicted"/>
<dbReference type="AlphaFoldDB" id="A0A484LF59"/>
<evidence type="ECO:0000313" key="2">
    <source>
        <dbReference type="Proteomes" id="UP000595140"/>
    </source>
</evidence>
<protein>
    <submittedName>
        <fullName evidence="1">Uncharacterized protein</fullName>
    </submittedName>
</protein>
<organism evidence="1 2">
    <name type="scientific">Cuscuta campestris</name>
    <dbReference type="NCBI Taxonomy" id="132261"/>
    <lineage>
        <taxon>Eukaryota</taxon>
        <taxon>Viridiplantae</taxon>
        <taxon>Streptophyta</taxon>
        <taxon>Embryophyta</taxon>
        <taxon>Tracheophyta</taxon>
        <taxon>Spermatophyta</taxon>
        <taxon>Magnoliopsida</taxon>
        <taxon>eudicotyledons</taxon>
        <taxon>Gunneridae</taxon>
        <taxon>Pentapetalae</taxon>
        <taxon>asterids</taxon>
        <taxon>lamiids</taxon>
        <taxon>Solanales</taxon>
        <taxon>Convolvulaceae</taxon>
        <taxon>Cuscuteae</taxon>
        <taxon>Cuscuta</taxon>
        <taxon>Cuscuta subgen. Grammica</taxon>
        <taxon>Cuscuta sect. Cleistogrammica</taxon>
    </lineage>
</organism>
<dbReference type="EMBL" id="OOIL02001369">
    <property type="protein sequence ID" value="VFQ74729.1"/>
    <property type="molecule type" value="Genomic_DNA"/>
</dbReference>
<accession>A0A484LF59</accession>